<dbReference type="EMBL" id="JAACJL010000015">
    <property type="protein sequence ID" value="KAF4620732.1"/>
    <property type="molecule type" value="Genomic_DNA"/>
</dbReference>
<name>A0A8H4R051_9AGAR</name>
<sequence>MVFTLNQQRFTVTPRTSQDNFLNGRRSGSNKGPSRSRLRPSLSLQQIGKKLRSFNLDSYLPSLSNHEFVAGPKYVSPKVEKYEELEGCDAYIVLHTDERGLRDFTIQCSNRFVSGPDDMLQKDKQSLRILKKRTLYSHRFGNPSGPSSLTVVCVETLTNQLPAYSQFEC</sequence>
<accession>A0A8H4R051</accession>
<dbReference type="AlphaFoldDB" id="A0A8H4R051"/>
<evidence type="ECO:0000256" key="1">
    <source>
        <dbReference type="SAM" id="MobiDB-lite"/>
    </source>
</evidence>
<feature type="region of interest" description="Disordered" evidence="1">
    <location>
        <begin position="14"/>
        <end position="39"/>
    </location>
</feature>
<organism evidence="2 3">
    <name type="scientific">Agrocybe pediades</name>
    <dbReference type="NCBI Taxonomy" id="84607"/>
    <lineage>
        <taxon>Eukaryota</taxon>
        <taxon>Fungi</taxon>
        <taxon>Dikarya</taxon>
        <taxon>Basidiomycota</taxon>
        <taxon>Agaricomycotina</taxon>
        <taxon>Agaricomycetes</taxon>
        <taxon>Agaricomycetidae</taxon>
        <taxon>Agaricales</taxon>
        <taxon>Agaricineae</taxon>
        <taxon>Strophariaceae</taxon>
        <taxon>Agrocybe</taxon>
    </lineage>
</organism>
<reference evidence="2 3" key="1">
    <citation type="submission" date="2019-12" db="EMBL/GenBank/DDBJ databases">
        <authorList>
            <person name="Floudas D."/>
            <person name="Bentzer J."/>
            <person name="Ahren D."/>
            <person name="Johansson T."/>
            <person name="Persson P."/>
            <person name="Tunlid A."/>
        </authorList>
    </citation>
    <scope>NUCLEOTIDE SEQUENCE [LARGE SCALE GENOMIC DNA]</scope>
    <source>
        <strain evidence="2 3">CBS 102.39</strain>
    </source>
</reference>
<feature type="compositionally biased region" description="Polar residues" evidence="1">
    <location>
        <begin position="14"/>
        <end position="32"/>
    </location>
</feature>
<evidence type="ECO:0000313" key="3">
    <source>
        <dbReference type="Proteomes" id="UP000521872"/>
    </source>
</evidence>
<comment type="caution">
    <text evidence="2">The sequence shown here is derived from an EMBL/GenBank/DDBJ whole genome shotgun (WGS) entry which is preliminary data.</text>
</comment>
<dbReference type="Proteomes" id="UP000521872">
    <property type="component" value="Unassembled WGS sequence"/>
</dbReference>
<proteinExistence type="predicted"/>
<protein>
    <submittedName>
        <fullName evidence="2">Uncharacterized protein</fullName>
    </submittedName>
</protein>
<keyword evidence="3" id="KW-1185">Reference proteome</keyword>
<gene>
    <name evidence="2" type="ORF">D9613_001016</name>
</gene>
<evidence type="ECO:0000313" key="2">
    <source>
        <dbReference type="EMBL" id="KAF4620732.1"/>
    </source>
</evidence>